<accession>A0ABS0AAX8</accession>
<name>A0ABS0AAX8_9FLAO</name>
<feature type="signal peptide" evidence="2">
    <location>
        <begin position="1"/>
        <end position="18"/>
    </location>
</feature>
<feature type="chain" id="PRO_5046030128" description="Sensor of ECF-type sigma factor" evidence="2">
    <location>
        <begin position="19"/>
        <end position="159"/>
    </location>
</feature>
<gene>
    <name evidence="3" type="ORF">FNJ87_16955</name>
</gene>
<feature type="non-terminal residue" evidence="3">
    <location>
        <position position="159"/>
    </location>
</feature>
<dbReference type="EMBL" id="JADKYU010000905">
    <property type="protein sequence ID" value="MBF4985943.1"/>
    <property type="molecule type" value="Genomic_DNA"/>
</dbReference>
<comment type="caution">
    <text evidence="3">The sequence shown here is derived from an EMBL/GenBank/DDBJ whole genome shotgun (WGS) entry which is preliminary data.</text>
</comment>
<evidence type="ECO:0000313" key="3">
    <source>
        <dbReference type="EMBL" id="MBF4985943.1"/>
    </source>
</evidence>
<keyword evidence="4" id="KW-1185">Reference proteome</keyword>
<keyword evidence="2" id="KW-0732">Signal</keyword>
<reference evidence="3 4" key="1">
    <citation type="submission" date="2020-11" db="EMBL/GenBank/DDBJ databases">
        <title>P. mediterranea TC4 genome.</title>
        <authorList>
            <person name="Molmeret M."/>
        </authorList>
    </citation>
    <scope>NUCLEOTIDE SEQUENCE [LARGE SCALE GENOMIC DNA]</scope>
    <source>
        <strain evidence="3 4">TC4</strain>
    </source>
</reference>
<evidence type="ECO:0000313" key="4">
    <source>
        <dbReference type="Proteomes" id="UP001194729"/>
    </source>
</evidence>
<dbReference type="Proteomes" id="UP001194729">
    <property type="component" value="Unassembled WGS sequence"/>
</dbReference>
<protein>
    <recommendedName>
        <fullName evidence="5">Sensor of ECF-type sigma factor</fullName>
    </recommendedName>
</protein>
<sequence>MKKYILIIAVLISTIGMAQGSEGDRDNHRRMNKEKIEALAVAYITEQLELTPDEASKFWPVFNKMREKRHELERKKKALIREMEAKIESLSDSEASKYVSKITDLDNQIHASSYEQNNAEIIKIIGAKRFLKLMKSISAFINFKNRFAPIILMISALFC</sequence>
<evidence type="ECO:0000256" key="2">
    <source>
        <dbReference type="SAM" id="SignalP"/>
    </source>
</evidence>
<feature type="coiled-coil region" evidence="1">
    <location>
        <begin position="62"/>
        <end position="89"/>
    </location>
</feature>
<evidence type="ECO:0000256" key="1">
    <source>
        <dbReference type="SAM" id="Coils"/>
    </source>
</evidence>
<organism evidence="3 4">
    <name type="scientific">Nonlabens mediterrranea</name>
    <dbReference type="NCBI Taxonomy" id="1419947"/>
    <lineage>
        <taxon>Bacteria</taxon>
        <taxon>Pseudomonadati</taxon>
        <taxon>Bacteroidota</taxon>
        <taxon>Flavobacteriia</taxon>
        <taxon>Flavobacteriales</taxon>
        <taxon>Flavobacteriaceae</taxon>
        <taxon>Nonlabens</taxon>
    </lineage>
</organism>
<proteinExistence type="predicted"/>
<keyword evidence="1" id="KW-0175">Coiled coil</keyword>
<evidence type="ECO:0008006" key="5">
    <source>
        <dbReference type="Google" id="ProtNLM"/>
    </source>
</evidence>